<evidence type="ECO:0000256" key="1">
    <source>
        <dbReference type="SAM" id="MobiDB-lite"/>
    </source>
</evidence>
<comment type="caution">
    <text evidence="2">The sequence shown here is derived from an EMBL/GenBank/DDBJ whole genome shotgun (WGS) entry which is preliminary data.</text>
</comment>
<dbReference type="AlphaFoldDB" id="A0A256IMN3"/>
<sequence>MPVGYCTVTDVRHALQETDFSGALGEGNNDVVVKAIASQTETLEKEFKRHWYEPDGVDDDPQGLIPTEPKTRDDEEDIPTGGAHLVGEPVTPKTYQQGYTKIRLARRDAESVTQLLVATGDGYDDWVASDEYDGGSFPDALGDDYYLRVNNGGWSELYLKAEHFLDEDGEPVVESFANAAYVFFEYGHEGIPDNVRRAVAMRAG</sequence>
<dbReference type="Proteomes" id="UP000216308">
    <property type="component" value="Unassembled WGS sequence"/>
</dbReference>
<dbReference type="EMBL" id="NHPJ01000058">
    <property type="protein sequence ID" value="OYR57713.1"/>
    <property type="molecule type" value="Genomic_DNA"/>
</dbReference>
<organism evidence="2 3">
    <name type="scientific">Halorubrum halodurans</name>
    <dbReference type="NCBI Taxonomy" id="1383851"/>
    <lineage>
        <taxon>Archaea</taxon>
        <taxon>Methanobacteriati</taxon>
        <taxon>Methanobacteriota</taxon>
        <taxon>Stenosarchaea group</taxon>
        <taxon>Halobacteria</taxon>
        <taxon>Halobacteriales</taxon>
        <taxon>Haloferacaceae</taxon>
        <taxon>Halorubrum</taxon>
    </lineage>
</organism>
<evidence type="ECO:0000313" key="2">
    <source>
        <dbReference type="EMBL" id="OYR57713.1"/>
    </source>
</evidence>
<dbReference type="OrthoDB" id="168905at2157"/>
<evidence type="ECO:0000313" key="3">
    <source>
        <dbReference type="Proteomes" id="UP000216308"/>
    </source>
</evidence>
<reference evidence="2 3" key="1">
    <citation type="journal article" date="2014" name="Front. Microbiol.">
        <title>Population and genomic analysis of the genus Halorubrum.</title>
        <authorList>
            <person name="Fullmer M.S."/>
            <person name="Soucy S.M."/>
            <person name="Swithers K.S."/>
            <person name="Makkay A.M."/>
            <person name="Wheeler R."/>
            <person name="Ventosa A."/>
            <person name="Gogarten J.P."/>
            <person name="Papke R.T."/>
        </authorList>
    </citation>
    <scope>NUCLEOTIDE SEQUENCE [LARGE SCALE GENOMIC DNA]</scope>
    <source>
        <strain evidence="2 3">Cb34</strain>
    </source>
</reference>
<keyword evidence="3" id="KW-1185">Reference proteome</keyword>
<feature type="non-terminal residue" evidence="2">
    <location>
        <position position="204"/>
    </location>
</feature>
<proteinExistence type="predicted"/>
<protein>
    <submittedName>
        <fullName evidence="2">Uncharacterized protein</fullName>
    </submittedName>
</protein>
<gene>
    <name evidence="2" type="ORF">DJ70_04965</name>
</gene>
<name>A0A256IMN3_9EURY</name>
<dbReference type="RefSeq" id="WP_094530715.1">
    <property type="nucleotide sequence ID" value="NZ_NHPJ01000058.1"/>
</dbReference>
<accession>A0A256IMN3</accession>
<feature type="region of interest" description="Disordered" evidence="1">
    <location>
        <begin position="52"/>
        <end position="84"/>
    </location>
</feature>